<evidence type="ECO:0000313" key="8">
    <source>
        <dbReference type="Proteomes" id="UP000321574"/>
    </source>
</evidence>
<comment type="similarity">
    <text evidence="2">Belongs to the UPF0014 family.</text>
</comment>
<dbReference type="PANTHER" id="PTHR30028">
    <property type="entry name" value="UPF0014 INNER MEMBRANE PROTEIN YBBM-RELATED"/>
    <property type="match status" value="1"/>
</dbReference>
<dbReference type="Proteomes" id="UP000321574">
    <property type="component" value="Unassembled WGS sequence"/>
</dbReference>
<dbReference type="EMBL" id="VDUW01000003">
    <property type="protein sequence ID" value="TXL65703.1"/>
    <property type="molecule type" value="Genomic_DNA"/>
</dbReference>
<evidence type="ECO:0000256" key="3">
    <source>
        <dbReference type="ARBA" id="ARBA00022692"/>
    </source>
</evidence>
<keyword evidence="4 6" id="KW-1133">Transmembrane helix</keyword>
<comment type="caution">
    <text evidence="7">The sequence shown here is derived from an EMBL/GenBank/DDBJ whole genome shotgun (WGS) entry which is preliminary data.</text>
</comment>
<dbReference type="AlphaFoldDB" id="A0A5C8NXL5"/>
<evidence type="ECO:0000313" key="7">
    <source>
        <dbReference type="EMBL" id="TXL65703.1"/>
    </source>
</evidence>
<keyword evidence="5 6" id="KW-0472">Membrane</keyword>
<feature type="transmembrane region" description="Helical" evidence="6">
    <location>
        <begin position="210"/>
        <end position="234"/>
    </location>
</feature>
<evidence type="ECO:0000256" key="6">
    <source>
        <dbReference type="SAM" id="Phobius"/>
    </source>
</evidence>
<sequence>MNFLTLSLSLVFVFIPIVLSKVLKLELEKDTIIATVRSVVQLLAVGYVLKFVFDSENMIYILLMIILMIVAATHNARKKGTSIKGITWKLVVTFITIEVVTQTILLGFGIIPPTAQYLIPISGMMIGNSMVLSILFLNRFTAEIESNQDAIELILSLGGTPKQAIHTQLVNSIKASTIPTIESQKTIGLVQLPGMMSGQIIAGADPVQAVLFQLLILFLLLTTAVVSSALLGFLSYPSLFNERKQLLKKITTSTSDTEKS</sequence>
<keyword evidence="8" id="KW-1185">Reference proteome</keyword>
<feature type="transmembrane region" description="Helical" evidence="6">
    <location>
        <begin position="117"/>
        <end position="137"/>
    </location>
</feature>
<evidence type="ECO:0000256" key="2">
    <source>
        <dbReference type="ARBA" id="ARBA00005268"/>
    </source>
</evidence>
<feature type="transmembrane region" description="Helical" evidence="6">
    <location>
        <begin position="88"/>
        <end position="111"/>
    </location>
</feature>
<name>A0A5C8NXL5_9BACI</name>
<organism evidence="7 8">
    <name type="scientific">Cerasibacillus terrae</name>
    <dbReference type="NCBI Taxonomy" id="2498845"/>
    <lineage>
        <taxon>Bacteria</taxon>
        <taxon>Bacillati</taxon>
        <taxon>Bacillota</taxon>
        <taxon>Bacilli</taxon>
        <taxon>Bacillales</taxon>
        <taxon>Bacillaceae</taxon>
        <taxon>Cerasibacillus</taxon>
    </lineage>
</organism>
<protein>
    <submittedName>
        <fullName evidence="7">Iron export ABC transporter permease subunit FetB</fullName>
    </submittedName>
</protein>
<dbReference type="PANTHER" id="PTHR30028:SF0">
    <property type="entry name" value="PROTEIN ALUMINUM SENSITIVE 3"/>
    <property type="match status" value="1"/>
</dbReference>
<gene>
    <name evidence="7" type="primary">fetB</name>
    <name evidence="7" type="ORF">FHP05_06165</name>
</gene>
<evidence type="ECO:0000256" key="1">
    <source>
        <dbReference type="ARBA" id="ARBA00004141"/>
    </source>
</evidence>
<reference evidence="7 8" key="1">
    <citation type="submission" date="2019-06" db="EMBL/GenBank/DDBJ databases">
        <title>Cerasibacillus sp. nov., isolated from maize field.</title>
        <authorList>
            <person name="Lin S.-Y."/>
            <person name="Tsai C.-F."/>
            <person name="Young C.-C."/>
        </authorList>
    </citation>
    <scope>NUCLEOTIDE SEQUENCE [LARGE SCALE GENOMIC DNA]</scope>
    <source>
        <strain evidence="7 8">CC-CFT480</strain>
    </source>
</reference>
<dbReference type="InterPro" id="IPR005226">
    <property type="entry name" value="UPF0014_fam"/>
</dbReference>
<accession>A0A5C8NXL5</accession>
<evidence type="ECO:0000256" key="4">
    <source>
        <dbReference type="ARBA" id="ARBA00022989"/>
    </source>
</evidence>
<dbReference type="RefSeq" id="WP_147666373.1">
    <property type="nucleotide sequence ID" value="NZ_VDUW01000003.1"/>
</dbReference>
<evidence type="ECO:0000256" key="5">
    <source>
        <dbReference type="ARBA" id="ARBA00023136"/>
    </source>
</evidence>
<proteinExistence type="inferred from homology"/>
<dbReference type="GO" id="GO:0005886">
    <property type="term" value="C:plasma membrane"/>
    <property type="evidence" value="ECO:0007669"/>
    <property type="project" value="TreeGrafter"/>
</dbReference>
<dbReference type="Pfam" id="PF03649">
    <property type="entry name" value="UPF0014"/>
    <property type="match status" value="1"/>
</dbReference>
<feature type="transmembrane region" description="Helical" evidence="6">
    <location>
        <begin position="58"/>
        <end position="76"/>
    </location>
</feature>
<comment type="subcellular location">
    <subcellularLocation>
        <location evidence="1">Membrane</location>
        <topology evidence="1">Multi-pass membrane protein</topology>
    </subcellularLocation>
</comment>
<dbReference type="OrthoDB" id="9791807at2"/>
<keyword evidence="3 6" id="KW-0812">Transmembrane</keyword>